<reference evidence="2 3" key="1">
    <citation type="journal article" date="2021" name="Elife">
        <title>Chloroplast acquisition without the gene transfer in kleptoplastic sea slugs, Plakobranchus ocellatus.</title>
        <authorList>
            <person name="Maeda T."/>
            <person name="Takahashi S."/>
            <person name="Yoshida T."/>
            <person name="Shimamura S."/>
            <person name="Takaki Y."/>
            <person name="Nagai Y."/>
            <person name="Toyoda A."/>
            <person name="Suzuki Y."/>
            <person name="Arimoto A."/>
            <person name="Ishii H."/>
            <person name="Satoh N."/>
            <person name="Nishiyama T."/>
            <person name="Hasebe M."/>
            <person name="Maruyama T."/>
            <person name="Minagawa J."/>
            <person name="Obokata J."/>
            <person name="Shigenobu S."/>
        </authorList>
    </citation>
    <scope>NUCLEOTIDE SEQUENCE [LARGE SCALE GENOMIC DNA]</scope>
</reference>
<comment type="caution">
    <text evidence="2">The sequence shown here is derived from an EMBL/GenBank/DDBJ whole genome shotgun (WGS) entry which is preliminary data.</text>
</comment>
<protein>
    <submittedName>
        <fullName evidence="2">Transcription factor iiib 90 kDa subunit</fullName>
    </submittedName>
</protein>
<keyword evidence="3" id="KW-1185">Reference proteome</keyword>
<dbReference type="EMBL" id="BLXT01008305">
    <property type="protein sequence ID" value="GFO47396.1"/>
    <property type="molecule type" value="Genomic_DNA"/>
</dbReference>
<evidence type="ECO:0000313" key="3">
    <source>
        <dbReference type="Proteomes" id="UP000735302"/>
    </source>
</evidence>
<proteinExistence type="predicted"/>
<gene>
    <name evidence="2" type="ORF">PoB_007390100</name>
</gene>
<dbReference type="Proteomes" id="UP000735302">
    <property type="component" value="Unassembled WGS sequence"/>
</dbReference>
<evidence type="ECO:0000313" key="2">
    <source>
        <dbReference type="EMBL" id="GFO47396.1"/>
    </source>
</evidence>
<organism evidence="2 3">
    <name type="scientific">Plakobranchus ocellatus</name>
    <dbReference type="NCBI Taxonomy" id="259542"/>
    <lineage>
        <taxon>Eukaryota</taxon>
        <taxon>Metazoa</taxon>
        <taxon>Spiralia</taxon>
        <taxon>Lophotrochozoa</taxon>
        <taxon>Mollusca</taxon>
        <taxon>Gastropoda</taxon>
        <taxon>Heterobranchia</taxon>
        <taxon>Euthyneura</taxon>
        <taxon>Panpulmonata</taxon>
        <taxon>Sacoglossa</taxon>
        <taxon>Placobranchoidea</taxon>
        <taxon>Plakobranchidae</taxon>
        <taxon>Plakobranchus</taxon>
    </lineage>
</organism>
<feature type="region of interest" description="Disordered" evidence="1">
    <location>
        <begin position="139"/>
        <end position="214"/>
    </location>
</feature>
<dbReference type="AlphaFoldDB" id="A0AAV4DU22"/>
<accession>A0AAV4DU22</accession>
<sequence>MDNTCPTGSLEVDKFQKSMLIYRNTIDPETKASPALILFGRPIRDSIPIPLGRHCPYNTWQETLAHREKALAKRHSRGHEKWSEHTHSHVTTISGQGPCIHTKPYWQPPLEMGTYWCGGGDMQISSKIPEAIIKATAPSLPTSPEEAHDDGRAASTTPPATVPPPILPAAEPQPSGHRDIVPDNTPGIPDYWYDVPDVIQNMSNKPPPQKLPQA</sequence>
<name>A0AAV4DU22_9GAST</name>
<feature type="compositionally biased region" description="Pro residues" evidence="1">
    <location>
        <begin position="205"/>
        <end position="214"/>
    </location>
</feature>
<evidence type="ECO:0000256" key="1">
    <source>
        <dbReference type="SAM" id="MobiDB-lite"/>
    </source>
</evidence>